<dbReference type="Proteomes" id="UP000549394">
    <property type="component" value="Unassembled WGS sequence"/>
</dbReference>
<dbReference type="EMBL" id="CAJFCJ010000018">
    <property type="protein sequence ID" value="CAD5122636.1"/>
    <property type="molecule type" value="Genomic_DNA"/>
</dbReference>
<comment type="subcellular location">
    <subcellularLocation>
        <location evidence="1">Cytoplasm</location>
    </subcellularLocation>
</comment>
<dbReference type="InterPro" id="IPR037520">
    <property type="entry name" value="Folliculin/SMCR8_longin"/>
</dbReference>
<evidence type="ECO:0000256" key="3">
    <source>
        <dbReference type="ARBA" id="ARBA00022658"/>
    </source>
</evidence>
<proteinExistence type="inferred from homology"/>
<reference evidence="7 8" key="1">
    <citation type="submission" date="2020-08" db="EMBL/GenBank/DDBJ databases">
        <authorList>
            <person name="Hejnol A."/>
        </authorList>
    </citation>
    <scope>NUCLEOTIDE SEQUENCE [LARGE SCALE GENOMIC DNA]</scope>
</reference>
<dbReference type="AlphaFoldDB" id="A0A7I8W258"/>
<sequence>MFDGNTFLRRVSDSGKEALPSFYVQNYNNQQSAILDFEVTDFVLIAAFSEQEGPKLVATIPENVNCDTSLLNDFVTKIVSVDIQQQGRATSEQSGTEMQMFLTENKLGLYALVEHVTLYDVEARGFVRPYCIGYISRHRRKLFNYYSIITNTYLKDGIRIMYESNGETFDKELQEFITNLEYTLELVECEEKSANLSENEKQKLSKYSVSSVKDTLTEIYIIADSFVKKMQKLGKEMTVGKQRKMFNSSFTHKIIKKKELAEHLRPLNVICPKFNQVLSVLQSLHKTFSMPEEDVYLRICKPLNFDKNENRWISDSNLLHFAKTSSCFADLMYSLLIGKVLIIISNDEKRLKNLLCSLSIGILPHSSHSKRVKQIENLFSVENFIDEGFQLLGVLRYPGKIIEIGERFQKICFFFDADQNRSNVSKYYAGKLKEAQIKSKTFQSNEAFSNYLLSIMQEYISKAHIHSTGNATKGLMSRSQKMTRLKLSDQDFEIVLVSNFFT</sequence>
<evidence type="ECO:0000256" key="1">
    <source>
        <dbReference type="ARBA" id="ARBA00004496"/>
    </source>
</evidence>
<evidence type="ECO:0000256" key="5">
    <source>
        <dbReference type="ARBA" id="ARBA00038137"/>
    </source>
</evidence>
<dbReference type="OrthoDB" id="2289278at2759"/>
<protein>
    <submittedName>
        <fullName evidence="7">DgyrCDS11045</fullName>
    </submittedName>
</protein>
<evidence type="ECO:0000313" key="8">
    <source>
        <dbReference type="Proteomes" id="UP000549394"/>
    </source>
</evidence>
<feature type="domain" description="UDENN FLCN/SMCR8-type" evidence="6">
    <location>
        <begin position="32"/>
        <end position="502"/>
    </location>
</feature>
<evidence type="ECO:0000256" key="2">
    <source>
        <dbReference type="ARBA" id="ARBA00022490"/>
    </source>
</evidence>
<comment type="caution">
    <text evidence="7">The sequence shown here is derived from an EMBL/GenBank/DDBJ whole genome shotgun (WGS) entry which is preliminary data.</text>
</comment>
<dbReference type="GO" id="GO:0032045">
    <property type="term" value="C:guanyl-nucleotide exchange factor complex"/>
    <property type="evidence" value="ECO:0007669"/>
    <property type="project" value="TreeGrafter"/>
</dbReference>
<dbReference type="PROSITE" id="PS51834">
    <property type="entry name" value="DENN_FLCN_SMCR8"/>
    <property type="match status" value="1"/>
</dbReference>
<accession>A0A7I8W258</accession>
<gene>
    <name evidence="7" type="ORF">DGYR_LOCUS10426</name>
</gene>
<keyword evidence="3" id="KW-0344">Guanine-nucleotide releasing factor</keyword>
<name>A0A7I8W258_9ANNE</name>
<evidence type="ECO:0000256" key="4">
    <source>
        <dbReference type="ARBA" id="ARBA00023006"/>
    </source>
</evidence>
<dbReference type="GO" id="GO:0005096">
    <property type="term" value="F:GTPase activator activity"/>
    <property type="evidence" value="ECO:0007669"/>
    <property type="project" value="InterPro"/>
</dbReference>
<keyword evidence="4" id="KW-0072">Autophagy</keyword>
<dbReference type="InterPro" id="IPR037521">
    <property type="entry name" value="FLCN/SMCR8_DENN"/>
</dbReference>
<keyword evidence="8" id="KW-1185">Reference proteome</keyword>
<comment type="similarity">
    <text evidence="5">Belongs to the SMCR8 family.</text>
</comment>
<dbReference type="GO" id="GO:0005085">
    <property type="term" value="F:guanyl-nucleotide exchange factor activity"/>
    <property type="evidence" value="ECO:0007669"/>
    <property type="project" value="UniProtKB-KW"/>
</dbReference>
<evidence type="ECO:0000259" key="6">
    <source>
        <dbReference type="PROSITE" id="PS51834"/>
    </source>
</evidence>
<dbReference type="PANTHER" id="PTHR31334:SF1">
    <property type="entry name" value="GUANINE NUCLEOTIDE EXCHANGE PROTEIN SMCR8"/>
    <property type="match status" value="1"/>
</dbReference>
<dbReference type="Pfam" id="PF11704">
    <property type="entry name" value="Folliculin"/>
    <property type="match status" value="1"/>
</dbReference>
<organism evidence="7 8">
    <name type="scientific">Dimorphilus gyrociliatus</name>
    <dbReference type="NCBI Taxonomy" id="2664684"/>
    <lineage>
        <taxon>Eukaryota</taxon>
        <taxon>Metazoa</taxon>
        <taxon>Spiralia</taxon>
        <taxon>Lophotrochozoa</taxon>
        <taxon>Annelida</taxon>
        <taxon>Polychaeta</taxon>
        <taxon>Polychaeta incertae sedis</taxon>
        <taxon>Dinophilidae</taxon>
        <taxon>Dimorphilus</taxon>
    </lineage>
</organism>
<dbReference type="GO" id="GO:0006914">
    <property type="term" value="P:autophagy"/>
    <property type="evidence" value="ECO:0007669"/>
    <property type="project" value="UniProtKB-KW"/>
</dbReference>
<dbReference type="GO" id="GO:0005737">
    <property type="term" value="C:cytoplasm"/>
    <property type="evidence" value="ECO:0007669"/>
    <property type="project" value="UniProtKB-SubCell"/>
</dbReference>
<dbReference type="PANTHER" id="PTHR31334">
    <property type="entry name" value="SMITH-MAGENIS SYNDROME REGION GENE 8 PROTEIN"/>
    <property type="match status" value="1"/>
</dbReference>
<keyword evidence="2" id="KW-0963">Cytoplasm</keyword>
<evidence type="ECO:0000313" key="7">
    <source>
        <dbReference type="EMBL" id="CAD5122636.1"/>
    </source>
</evidence>